<keyword evidence="4" id="KW-0547">Nucleotide-binding</keyword>
<evidence type="ECO:0000256" key="8">
    <source>
        <dbReference type="SAM" id="MobiDB-lite"/>
    </source>
</evidence>
<keyword evidence="7" id="KW-0342">GTP-binding</keyword>
<dbReference type="GO" id="GO:0003924">
    <property type="term" value="F:GTPase activity"/>
    <property type="evidence" value="ECO:0007669"/>
    <property type="project" value="InterPro"/>
</dbReference>
<evidence type="ECO:0000313" key="11">
    <source>
        <dbReference type="Proteomes" id="UP000655751"/>
    </source>
</evidence>
<evidence type="ECO:0000256" key="4">
    <source>
        <dbReference type="ARBA" id="ARBA00022741"/>
    </source>
</evidence>
<dbReference type="PANTHER" id="PTHR30134">
    <property type="entry name" value="HYDROGENASE PROTEIN ASSEMBLY PROTEIN, NICKEL CHAPERONE"/>
    <property type="match status" value="1"/>
</dbReference>
<keyword evidence="11" id="KW-1185">Reference proteome</keyword>
<comment type="similarity">
    <text evidence="1">Belongs to the SIMIBI class G3E GTPase family. HypB/HupM subfamily.</text>
</comment>
<feature type="region of interest" description="Disordered" evidence="8">
    <location>
        <begin position="21"/>
        <end position="63"/>
    </location>
</feature>
<dbReference type="PANTHER" id="PTHR30134:SF2">
    <property type="entry name" value="HYDROGENASE MATURATION FACTOR HYPB"/>
    <property type="match status" value="1"/>
</dbReference>
<keyword evidence="6" id="KW-0862">Zinc</keyword>
<evidence type="ECO:0000256" key="1">
    <source>
        <dbReference type="ARBA" id="ARBA00006211"/>
    </source>
</evidence>
<dbReference type="GO" id="GO:0008270">
    <property type="term" value="F:zinc ion binding"/>
    <property type="evidence" value="ECO:0007669"/>
    <property type="project" value="TreeGrafter"/>
</dbReference>
<dbReference type="InterPro" id="IPR004392">
    <property type="entry name" value="Hyd_mat_HypB"/>
</dbReference>
<dbReference type="GO" id="GO:0016151">
    <property type="term" value="F:nickel cation binding"/>
    <property type="evidence" value="ECO:0007669"/>
    <property type="project" value="InterPro"/>
</dbReference>
<keyword evidence="2" id="KW-0533">Nickel</keyword>
<keyword evidence="3" id="KW-0479">Metal-binding</keyword>
<accession>A0A931IGB0</accession>
<dbReference type="SUPFAM" id="SSF52540">
    <property type="entry name" value="P-loop containing nucleoside triphosphate hydrolases"/>
    <property type="match status" value="1"/>
</dbReference>
<reference evidence="10" key="1">
    <citation type="submission" date="2020-11" db="EMBL/GenBank/DDBJ databases">
        <title>Nocardia NEAU-351.nov., a novel actinomycete isolated from the cow dung.</title>
        <authorList>
            <person name="Zhang X."/>
        </authorList>
    </citation>
    <scope>NUCLEOTIDE SEQUENCE</scope>
    <source>
        <strain evidence="10">NEAU-351</strain>
    </source>
</reference>
<name>A0A931IGB0_9NOCA</name>
<dbReference type="InterPro" id="IPR003495">
    <property type="entry name" value="CobW/HypB/UreG_nucleotide-bd"/>
</dbReference>
<feature type="compositionally biased region" description="Basic and acidic residues" evidence="8">
    <location>
        <begin position="26"/>
        <end position="63"/>
    </location>
</feature>
<keyword evidence="5" id="KW-0378">Hydrolase</keyword>
<dbReference type="NCBIfam" id="TIGR00073">
    <property type="entry name" value="hypB"/>
    <property type="match status" value="1"/>
</dbReference>
<dbReference type="AlphaFoldDB" id="A0A931IGB0"/>
<organism evidence="10 11">
    <name type="scientific">Nocardia bovistercoris</name>
    <dbReference type="NCBI Taxonomy" id="2785916"/>
    <lineage>
        <taxon>Bacteria</taxon>
        <taxon>Bacillati</taxon>
        <taxon>Actinomycetota</taxon>
        <taxon>Actinomycetes</taxon>
        <taxon>Mycobacteriales</taxon>
        <taxon>Nocardiaceae</taxon>
        <taxon>Nocardia</taxon>
    </lineage>
</organism>
<dbReference type="Pfam" id="PF02492">
    <property type="entry name" value="cobW"/>
    <property type="match status" value="1"/>
</dbReference>
<sequence>MCATCGCGDDSAAVIAMGRAHAHGGHSHDGEHVREGGHTHDGGHSHADHSHGEHRHGDGHDGTETVTLEQKVLAKNDEAAQRNRERLARLDILALNMTSSPGAGKTTLLERTIRDLADVPTAVVEGDQETVLDAERIRATGRPVVQVNTGAGCHLDAEMMARALDALNPEPGTLLFIENVGNLVCPALFDLGERDKVVVISVTEGADKPLKYPHMFAAARVVLVNKIDLLPYVDFDSTRFREYADSVNPGIEIIPISATTGEGSGLWYDWLRSENRSGNRTAIDDLSRQT</sequence>
<comment type="caution">
    <text evidence="10">The sequence shown here is derived from an EMBL/GenBank/DDBJ whole genome shotgun (WGS) entry which is preliminary data.</text>
</comment>
<dbReference type="EMBL" id="JADMLG010000018">
    <property type="protein sequence ID" value="MBH0780821.1"/>
    <property type="molecule type" value="Genomic_DNA"/>
</dbReference>
<dbReference type="GO" id="GO:0051604">
    <property type="term" value="P:protein maturation"/>
    <property type="evidence" value="ECO:0007669"/>
    <property type="project" value="InterPro"/>
</dbReference>
<gene>
    <name evidence="10" type="primary">hypB</name>
    <name evidence="10" type="ORF">IT779_31575</name>
</gene>
<evidence type="ECO:0000259" key="9">
    <source>
        <dbReference type="Pfam" id="PF02492"/>
    </source>
</evidence>
<proteinExistence type="inferred from homology"/>
<evidence type="ECO:0000256" key="6">
    <source>
        <dbReference type="ARBA" id="ARBA00022833"/>
    </source>
</evidence>
<dbReference type="InterPro" id="IPR027417">
    <property type="entry name" value="P-loop_NTPase"/>
</dbReference>
<dbReference type="CDD" id="cd05390">
    <property type="entry name" value="HypB"/>
    <property type="match status" value="1"/>
</dbReference>
<protein>
    <submittedName>
        <fullName evidence="10">Hydrogenase nickel incorporation protein HypB</fullName>
    </submittedName>
</protein>
<evidence type="ECO:0000256" key="5">
    <source>
        <dbReference type="ARBA" id="ARBA00022801"/>
    </source>
</evidence>
<dbReference type="GO" id="GO:0005525">
    <property type="term" value="F:GTP binding"/>
    <property type="evidence" value="ECO:0007669"/>
    <property type="project" value="UniProtKB-KW"/>
</dbReference>
<evidence type="ECO:0000256" key="7">
    <source>
        <dbReference type="ARBA" id="ARBA00023134"/>
    </source>
</evidence>
<dbReference type="RefSeq" id="WP_196153130.1">
    <property type="nucleotide sequence ID" value="NZ_JADMLG010000018.1"/>
</dbReference>
<evidence type="ECO:0000256" key="3">
    <source>
        <dbReference type="ARBA" id="ARBA00022723"/>
    </source>
</evidence>
<dbReference type="Gene3D" id="3.40.50.300">
    <property type="entry name" value="P-loop containing nucleotide triphosphate hydrolases"/>
    <property type="match status" value="1"/>
</dbReference>
<feature type="domain" description="CobW/HypB/UreG nucleotide-binding" evidence="9">
    <location>
        <begin position="96"/>
        <end position="254"/>
    </location>
</feature>
<evidence type="ECO:0000313" key="10">
    <source>
        <dbReference type="EMBL" id="MBH0780821.1"/>
    </source>
</evidence>
<evidence type="ECO:0000256" key="2">
    <source>
        <dbReference type="ARBA" id="ARBA00022596"/>
    </source>
</evidence>
<dbReference type="Proteomes" id="UP000655751">
    <property type="component" value="Unassembled WGS sequence"/>
</dbReference>